<reference evidence="1 2" key="1">
    <citation type="submission" date="2016-11" db="EMBL/GenBank/DDBJ databases">
        <authorList>
            <person name="Jaros S."/>
            <person name="Januszkiewicz K."/>
            <person name="Wedrychowicz H."/>
        </authorList>
    </citation>
    <scope>NUCLEOTIDE SEQUENCE [LARGE SCALE GENOMIC DNA]</scope>
    <source>
        <strain evidence="1 2">CGMCC 1.10190</strain>
    </source>
</reference>
<evidence type="ECO:0000313" key="1">
    <source>
        <dbReference type="EMBL" id="SHH63772.1"/>
    </source>
</evidence>
<dbReference type="STRING" id="658167.SAMN04488135_10434"/>
<dbReference type="Gene3D" id="3.10.450.530">
    <property type="entry name" value="Ribonuclease toxin, BrnT, of type II toxin-antitoxin system"/>
    <property type="match status" value="1"/>
</dbReference>
<dbReference type="Pfam" id="PF04365">
    <property type="entry name" value="BrnT_toxin"/>
    <property type="match status" value="1"/>
</dbReference>
<organism evidence="1 2">
    <name type="scientific">Pollutimonas bauzanensis</name>
    <dbReference type="NCBI Taxonomy" id="658167"/>
    <lineage>
        <taxon>Bacteria</taxon>
        <taxon>Pseudomonadati</taxon>
        <taxon>Pseudomonadota</taxon>
        <taxon>Betaproteobacteria</taxon>
        <taxon>Burkholderiales</taxon>
        <taxon>Alcaligenaceae</taxon>
        <taxon>Pollutimonas</taxon>
    </lineage>
</organism>
<dbReference type="AlphaFoldDB" id="A0A1M5UL38"/>
<evidence type="ECO:0000313" key="2">
    <source>
        <dbReference type="Proteomes" id="UP000184226"/>
    </source>
</evidence>
<sequence>MKASKKMITVYFVGTIIMNYEHDPRKLAANVYHHGIWFSEAEFFEWETATITVDARNHYAETRFQAIGYIGRRLFVLVFCFRLTSIRIISLRKANARELNRYAKT</sequence>
<dbReference type="Proteomes" id="UP000184226">
    <property type="component" value="Unassembled WGS sequence"/>
</dbReference>
<dbReference type="InterPro" id="IPR038573">
    <property type="entry name" value="BrnT_sf"/>
</dbReference>
<protein>
    <submittedName>
        <fullName evidence="1">Uncharacterized protein</fullName>
    </submittedName>
</protein>
<accession>A0A1M5UL38</accession>
<proteinExistence type="predicted"/>
<dbReference type="InterPro" id="IPR007460">
    <property type="entry name" value="BrnT_toxin"/>
</dbReference>
<name>A0A1M5UL38_9BURK</name>
<dbReference type="EMBL" id="FQXE01000004">
    <property type="protein sequence ID" value="SHH63772.1"/>
    <property type="molecule type" value="Genomic_DNA"/>
</dbReference>
<dbReference type="RefSeq" id="WP_245801214.1">
    <property type="nucleotide sequence ID" value="NZ_FQXE01000004.1"/>
</dbReference>
<gene>
    <name evidence="1" type="ORF">SAMN04488135_10434</name>
</gene>
<keyword evidence="2" id="KW-1185">Reference proteome</keyword>